<organism evidence="2">
    <name type="scientific">marine sediment metagenome</name>
    <dbReference type="NCBI Taxonomy" id="412755"/>
    <lineage>
        <taxon>unclassified sequences</taxon>
        <taxon>metagenomes</taxon>
        <taxon>ecological metagenomes</taxon>
    </lineage>
</organism>
<protein>
    <submittedName>
        <fullName evidence="2">Uncharacterized protein</fullName>
    </submittedName>
</protein>
<dbReference type="EMBL" id="LAZR01012494">
    <property type="protein sequence ID" value="KKM26539.1"/>
    <property type="molecule type" value="Genomic_DNA"/>
</dbReference>
<gene>
    <name evidence="2" type="ORF">LCGC14_1583760</name>
</gene>
<name>A0A0F9J297_9ZZZZ</name>
<accession>A0A0F9J297</accession>
<reference evidence="2" key="1">
    <citation type="journal article" date="2015" name="Nature">
        <title>Complex archaea that bridge the gap between prokaryotes and eukaryotes.</title>
        <authorList>
            <person name="Spang A."/>
            <person name="Saw J.H."/>
            <person name="Jorgensen S.L."/>
            <person name="Zaremba-Niedzwiedzka K."/>
            <person name="Martijn J."/>
            <person name="Lind A.E."/>
            <person name="van Eijk R."/>
            <person name="Schleper C."/>
            <person name="Guy L."/>
            <person name="Ettema T.J."/>
        </authorList>
    </citation>
    <scope>NUCLEOTIDE SEQUENCE</scope>
</reference>
<proteinExistence type="predicted"/>
<feature type="compositionally biased region" description="Basic and acidic residues" evidence="1">
    <location>
        <begin position="1"/>
        <end position="14"/>
    </location>
</feature>
<evidence type="ECO:0000313" key="2">
    <source>
        <dbReference type="EMBL" id="KKM26539.1"/>
    </source>
</evidence>
<comment type="caution">
    <text evidence="2">The sequence shown here is derived from an EMBL/GenBank/DDBJ whole genome shotgun (WGS) entry which is preliminary data.</text>
</comment>
<evidence type="ECO:0000256" key="1">
    <source>
        <dbReference type="SAM" id="MobiDB-lite"/>
    </source>
</evidence>
<feature type="region of interest" description="Disordered" evidence="1">
    <location>
        <begin position="1"/>
        <end position="26"/>
    </location>
</feature>
<dbReference type="AlphaFoldDB" id="A0A0F9J297"/>
<sequence>MIDKTHKSDMKDTKAQSGSATFMAGPGCQMPEGETTWITHIEPLQLDKKLCFECQTVKSLKVKVKVLTRVIIKLNQEIAPRGVVLEKITEQGGSEGGSG</sequence>